<dbReference type="GO" id="GO:0005829">
    <property type="term" value="C:cytosol"/>
    <property type="evidence" value="ECO:0007669"/>
    <property type="project" value="TreeGrafter"/>
</dbReference>
<dbReference type="PROSITE" id="PS51725">
    <property type="entry name" value="ABM"/>
    <property type="match status" value="1"/>
</dbReference>
<evidence type="ECO:0000313" key="2">
    <source>
        <dbReference type="EMBL" id="OKL35615.1"/>
    </source>
</evidence>
<dbReference type="STRING" id="1714354.BLL40_14585"/>
<sequence length="97" mass="11318">MYIVHVSILVKEEYLSSFKAATIENASNSLKESGVIRFDVLQDSDVPCQFVLVEMYHTQADQLKHRETEHFKNWRAAITNMLVQPYSFKRYNNVFTG</sequence>
<dbReference type="RefSeq" id="WP_073712597.1">
    <property type="nucleotide sequence ID" value="NZ_MRWQ01000015.1"/>
</dbReference>
<dbReference type="Pfam" id="PF03992">
    <property type="entry name" value="ABM"/>
    <property type="match status" value="1"/>
</dbReference>
<comment type="caution">
    <text evidence="2">The sequence shown here is derived from an EMBL/GenBank/DDBJ whole genome shotgun (WGS) entry which is preliminary data.</text>
</comment>
<gene>
    <name evidence="2" type="ORF">BLL40_14585</name>
</gene>
<dbReference type="GO" id="GO:0016491">
    <property type="term" value="F:oxidoreductase activity"/>
    <property type="evidence" value="ECO:0007669"/>
    <property type="project" value="TreeGrafter"/>
</dbReference>
<dbReference type="InterPro" id="IPR050744">
    <property type="entry name" value="AI-2_Isomerase_LsrG"/>
</dbReference>
<dbReference type="InterPro" id="IPR007138">
    <property type="entry name" value="ABM_dom"/>
</dbReference>
<feature type="domain" description="ABM" evidence="1">
    <location>
        <begin position="2"/>
        <end position="95"/>
    </location>
</feature>
<dbReference type="Gene3D" id="3.30.70.100">
    <property type="match status" value="1"/>
</dbReference>
<name>A0A1Q5P030_9BACI</name>
<dbReference type="AlphaFoldDB" id="A0A1Q5P030"/>
<reference evidence="2 3" key="1">
    <citation type="submission" date="2016-12" db="EMBL/GenBank/DDBJ databases">
        <title>Domibacillus sp. SAOS 44 whole genome sequencing.</title>
        <authorList>
            <person name="Verma A."/>
            <person name="Krishnamurthi S."/>
        </authorList>
    </citation>
    <scope>NUCLEOTIDE SEQUENCE [LARGE SCALE GENOMIC DNA]</scope>
    <source>
        <strain evidence="2 3">SAOS 44</strain>
    </source>
</reference>
<keyword evidence="3" id="KW-1185">Reference proteome</keyword>
<accession>A0A1Q5P030</accession>
<dbReference type="PANTHER" id="PTHR33336:SF1">
    <property type="entry name" value="(4S)-4-HYDROXY-5-PHOSPHONOOXYPENTANE-2,3-DIONE ISOMERASE"/>
    <property type="match status" value="1"/>
</dbReference>
<dbReference type="PANTHER" id="PTHR33336">
    <property type="entry name" value="QUINOL MONOOXYGENASE YGIN-RELATED"/>
    <property type="match status" value="1"/>
</dbReference>
<evidence type="ECO:0000313" key="3">
    <source>
        <dbReference type="Proteomes" id="UP000186524"/>
    </source>
</evidence>
<protein>
    <recommendedName>
        <fullName evidence="1">ABM domain-containing protein</fullName>
    </recommendedName>
</protein>
<dbReference type="OrthoDB" id="9812754at2"/>
<dbReference type="Proteomes" id="UP000186524">
    <property type="component" value="Unassembled WGS sequence"/>
</dbReference>
<organism evidence="2 3">
    <name type="scientific">Domibacillus mangrovi</name>
    <dbReference type="NCBI Taxonomy" id="1714354"/>
    <lineage>
        <taxon>Bacteria</taxon>
        <taxon>Bacillati</taxon>
        <taxon>Bacillota</taxon>
        <taxon>Bacilli</taxon>
        <taxon>Bacillales</taxon>
        <taxon>Bacillaceae</taxon>
        <taxon>Domibacillus</taxon>
    </lineage>
</organism>
<dbReference type="EMBL" id="MRWQ01000015">
    <property type="protein sequence ID" value="OKL35615.1"/>
    <property type="molecule type" value="Genomic_DNA"/>
</dbReference>
<dbReference type="InterPro" id="IPR011008">
    <property type="entry name" value="Dimeric_a/b-barrel"/>
</dbReference>
<proteinExistence type="predicted"/>
<evidence type="ECO:0000259" key="1">
    <source>
        <dbReference type="PROSITE" id="PS51725"/>
    </source>
</evidence>
<dbReference type="SUPFAM" id="SSF54909">
    <property type="entry name" value="Dimeric alpha+beta barrel"/>
    <property type="match status" value="1"/>
</dbReference>